<gene>
    <name evidence="1" type="ORF">BAY60_19955</name>
</gene>
<reference evidence="1 2" key="1">
    <citation type="submission" date="2016-07" db="EMBL/GenBank/DDBJ databases">
        <title>Draft genome sequence of Prauserella muralis DSM 45305, isolated from a mould-covered wall in an indoor environment.</title>
        <authorList>
            <person name="Ruckert C."/>
            <person name="Albersmeier A."/>
            <person name="Jiang C.-L."/>
            <person name="Jiang Y."/>
            <person name="Kalinowski J."/>
            <person name="Schneider O."/>
            <person name="Winkler A."/>
            <person name="Zotchev S.B."/>
        </authorList>
    </citation>
    <scope>NUCLEOTIDE SEQUENCE [LARGE SCALE GENOMIC DNA]</scope>
    <source>
        <strain evidence="1 2">DSM 45305</strain>
    </source>
</reference>
<dbReference type="Proteomes" id="UP000249915">
    <property type="component" value="Unassembled WGS sequence"/>
</dbReference>
<proteinExistence type="predicted"/>
<name>A0A2V4ARL9_9PSEU</name>
<dbReference type="OrthoDB" id="669100at2"/>
<dbReference type="RefSeq" id="WP_112282772.1">
    <property type="nucleotide sequence ID" value="NZ_MASW01000005.1"/>
</dbReference>
<dbReference type="AlphaFoldDB" id="A0A2V4ARL9"/>
<protein>
    <submittedName>
        <fullName evidence="1">Uncharacterized protein</fullName>
    </submittedName>
</protein>
<accession>A0A2V4ARL9</accession>
<comment type="caution">
    <text evidence="1">The sequence shown here is derived from an EMBL/GenBank/DDBJ whole genome shotgun (WGS) entry which is preliminary data.</text>
</comment>
<evidence type="ECO:0000313" key="1">
    <source>
        <dbReference type="EMBL" id="PXY22171.1"/>
    </source>
</evidence>
<sequence length="174" mass="18546">MWWRSAAQGAVAGAVGVAAMTAAEKAEQRLTGRPDSHVPARTLERLFGRAEYPHRQPRWLNLAMHAGQGVLLGTLRGVMAGAGLRGPWASAMFLAVRLTNDQTLENATGVGAPPWTWPRAELLVDLAHKGVYAFATGAVADALAARSGPGPGQVHARLRPGRVPDVGPPERRRR</sequence>
<organism evidence="1 2">
    <name type="scientific">Prauserella muralis</name>
    <dbReference type="NCBI Taxonomy" id="588067"/>
    <lineage>
        <taxon>Bacteria</taxon>
        <taxon>Bacillati</taxon>
        <taxon>Actinomycetota</taxon>
        <taxon>Actinomycetes</taxon>
        <taxon>Pseudonocardiales</taxon>
        <taxon>Pseudonocardiaceae</taxon>
        <taxon>Prauserella</taxon>
    </lineage>
</organism>
<keyword evidence="2" id="KW-1185">Reference proteome</keyword>
<evidence type="ECO:0000313" key="2">
    <source>
        <dbReference type="Proteomes" id="UP000249915"/>
    </source>
</evidence>
<dbReference type="EMBL" id="MASW01000005">
    <property type="protein sequence ID" value="PXY22171.1"/>
    <property type="molecule type" value="Genomic_DNA"/>
</dbReference>